<keyword evidence="1" id="KW-0863">Zinc-finger</keyword>
<name>A0A6J2KDV8_BOMMA</name>
<dbReference type="SUPFAM" id="SSF57756">
    <property type="entry name" value="Retrovirus zinc finger-like domains"/>
    <property type="match status" value="1"/>
</dbReference>
<evidence type="ECO:0000256" key="1">
    <source>
        <dbReference type="PROSITE-ProRule" id="PRU00047"/>
    </source>
</evidence>
<dbReference type="Proteomes" id="UP000504629">
    <property type="component" value="Unplaced"/>
</dbReference>
<feature type="region of interest" description="Disordered" evidence="2">
    <location>
        <begin position="1"/>
        <end position="34"/>
    </location>
</feature>
<keyword evidence="4" id="KW-1185">Reference proteome</keyword>
<organism evidence="4 5">
    <name type="scientific">Bombyx mandarina</name>
    <name type="common">Wild silk moth</name>
    <name type="synonym">Wild silkworm</name>
    <dbReference type="NCBI Taxonomy" id="7092"/>
    <lineage>
        <taxon>Eukaryota</taxon>
        <taxon>Metazoa</taxon>
        <taxon>Ecdysozoa</taxon>
        <taxon>Arthropoda</taxon>
        <taxon>Hexapoda</taxon>
        <taxon>Insecta</taxon>
        <taxon>Pterygota</taxon>
        <taxon>Neoptera</taxon>
        <taxon>Endopterygota</taxon>
        <taxon>Lepidoptera</taxon>
        <taxon>Glossata</taxon>
        <taxon>Ditrysia</taxon>
        <taxon>Bombycoidea</taxon>
        <taxon>Bombycidae</taxon>
        <taxon>Bombycinae</taxon>
        <taxon>Bombyx</taxon>
    </lineage>
</organism>
<dbReference type="AlphaFoldDB" id="A0A6J2KDV8"/>
<evidence type="ECO:0000313" key="5">
    <source>
        <dbReference type="RefSeq" id="XP_028039097.1"/>
    </source>
</evidence>
<dbReference type="InterPro" id="IPR036875">
    <property type="entry name" value="Znf_CCHC_sf"/>
</dbReference>
<dbReference type="Pfam" id="PF00098">
    <property type="entry name" value="zf-CCHC"/>
    <property type="match status" value="1"/>
</dbReference>
<dbReference type="Gene3D" id="4.10.60.10">
    <property type="entry name" value="Zinc finger, CCHC-type"/>
    <property type="match status" value="1"/>
</dbReference>
<evidence type="ECO:0000259" key="3">
    <source>
        <dbReference type="PROSITE" id="PS50158"/>
    </source>
</evidence>
<dbReference type="GO" id="GO:0003676">
    <property type="term" value="F:nucleic acid binding"/>
    <property type="evidence" value="ECO:0007669"/>
    <property type="project" value="InterPro"/>
</dbReference>
<dbReference type="KEGG" id="bman:114249658"/>
<keyword evidence="1" id="KW-0479">Metal-binding</keyword>
<dbReference type="OrthoDB" id="7405130at2759"/>
<sequence>MDEGWTEVVKRGKKARQQTAALAAPRGGRAPTAAARSTELAAVAAPRENRALAARKKNGKKKRPRAARSAAVVVTLLPAAAEKGLTYNEVMARARAAVSLDEIGAEEGLRFRHTANGAKLLECPGADSSGIADKLVATLRVALPEDEVRVHRPVRMADIRITGLDDCATKEEVAAAIAAQGGCALESVTVGELRSGYSGARSVWARCPVEAATSLATPPPGRSTGDPGRLRVGWIAAHVRLQEPRAWRCLRCFSTGHGLARCTSSVDRSGLCFRCGQPGHKAASCTAAPHCALCAAAGRRANHRAGGKACFPSGDNTERNRRRKSKRRQKRRLARGALANAVIPDAAPVPEGGGSGEGEGAMDVVQQ</sequence>
<reference evidence="5" key="1">
    <citation type="submission" date="2025-08" db="UniProtKB">
        <authorList>
            <consortium name="RefSeq"/>
        </authorList>
    </citation>
    <scope>IDENTIFICATION</scope>
    <source>
        <tissue evidence="5">Silk gland</tissue>
    </source>
</reference>
<proteinExistence type="predicted"/>
<feature type="domain" description="CCHC-type" evidence="3">
    <location>
        <begin position="272"/>
        <end position="285"/>
    </location>
</feature>
<feature type="compositionally biased region" description="Low complexity" evidence="2">
    <location>
        <begin position="19"/>
        <end position="34"/>
    </location>
</feature>
<keyword evidence="1" id="KW-0862">Zinc</keyword>
<feature type="compositionally biased region" description="Basic residues" evidence="2">
    <location>
        <begin position="320"/>
        <end position="334"/>
    </location>
</feature>
<dbReference type="RefSeq" id="XP_028039097.1">
    <property type="nucleotide sequence ID" value="XM_028183296.1"/>
</dbReference>
<dbReference type="PROSITE" id="PS50158">
    <property type="entry name" value="ZF_CCHC"/>
    <property type="match status" value="1"/>
</dbReference>
<evidence type="ECO:0000256" key="2">
    <source>
        <dbReference type="SAM" id="MobiDB-lite"/>
    </source>
</evidence>
<dbReference type="InterPro" id="IPR001878">
    <property type="entry name" value="Znf_CCHC"/>
</dbReference>
<evidence type="ECO:0000313" key="4">
    <source>
        <dbReference type="Proteomes" id="UP000504629"/>
    </source>
</evidence>
<dbReference type="SMART" id="SM00343">
    <property type="entry name" value="ZnF_C2HC"/>
    <property type="match status" value="2"/>
</dbReference>
<feature type="region of interest" description="Disordered" evidence="2">
    <location>
        <begin position="304"/>
        <end position="367"/>
    </location>
</feature>
<gene>
    <name evidence="5" type="primary">LOC114249658</name>
</gene>
<accession>A0A6J2KDV8</accession>
<protein>
    <submittedName>
        <fullName evidence="5">Uncharacterized protein LOC114249658</fullName>
    </submittedName>
</protein>
<dbReference type="GeneID" id="114249658"/>
<dbReference type="GO" id="GO:0008270">
    <property type="term" value="F:zinc ion binding"/>
    <property type="evidence" value="ECO:0007669"/>
    <property type="project" value="UniProtKB-KW"/>
</dbReference>